<comment type="caution">
    <text evidence="7">Lacks conserved residue(s) required for the propagation of feature annotation.</text>
</comment>
<dbReference type="InterPro" id="IPR001759">
    <property type="entry name" value="PTX_dom"/>
</dbReference>
<reference evidence="12" key="1">
    <citation type="thesis" date="2020" institute="ProQuest LLC" country="789 East Eisenhower Parkway, Ann Arbor, MI, USA">
        <title>Comparative Genomics and Chromosome Evolution.</title>
        <authorList>
            <person name="Mudd A.B."/>
        </authorList>
    </citation>
    <scope>NUCLEOTIDE SEQUENCE</scope>
    <source>
        <strain evidence="12">HN-11 Male</strain>
        <tissue evidence="12">Kidney and liver</tissue>
    </source>
</reference>
<proteinExistence type="inferred from homology"/>
<evidence type="ECO:0000256" key="7">
    <source>
        <dbReference type="PROSITE-ProRule" id="PRU01172"/>
    </source>
</evidence>
<keyword evidence="13" id="KW-1185">Reference proteome</keyword>
<dbReference type="Proteomes" id="UP000770717">
    <property type="component" value="Unassembled WGS sequence"/>
</dbReference>
<dbReference type="PRINTS" id="PR00895">
    <property type="entry name" value="PENTAXIN"/>
</dbReference>
<feature type="domain" description="GAIN-B" evidence="9">
    <location>
        <begin position="426"/>
        <end position="614"/>
    </location>
</feature>
<comment type="subcellular location">
    <subcellularLocation>
        <location evidence="1">Membrane</location>
        <topology evidence="1">Multi-pass membrane protein</topology>
    </subcellularLocation>
</comment>
<dbReference type="PROSITE" id="PS50261">
    <property type="entry name" value="G_PROTEIN_RECEP_F2_4"/>
    <property type="match status" value="1"/>
</dbReference>
<keyword evidence="3 8" id="KW-0812">Transmembrane</keyword>
<keyword evidence="6" id="KW-1015">Disulfide bond</keyword>
<feature type="domain" description="Pentraxin (PTX)" evidence="11">
    <location>
        <begin position="69"/>
        <end position="276"/>
    </location>
</feature>
<sequence length="750" mass="85543">SNTPNYFFETPYAVYEYVRKPSVYRQAEKYCEHKFASLLSETKEVQDLTGLFFEFPIWLKKEKRPEPQSLTALVFEHRTDTKYAKLMTTFPSFHEITVCAHIQWDNTSKDCETVFSYAVKNFSNEFQLRGMSDEDGLVRFAVIIHGHHSRYSSVFSNDGKWHHICITWQRQNETMTLYADGDWKTSTRIQAVEDIIMGGIFIIGQDQDSYGGTFKEKESFSGNITGLNVWAKVLRQDEIQKLSLCSKLEQNIVFEWSTHKLDIEPTLKTMEVNSICSEIYKRFQNTKAVAREQNFANRVNRIANRSVISENPLTSDITQYTAPEALACLQAIEKGMEIEDLPLDSVDVLGIIQFLKEVADVDVDGSKETLEELSQHFVHVTGELLEQHDPEVWSEVTPIIKGPMAIVQMVEKMAGNFVQLLSDEKKEAFIHHKNIEIAVSMVDSVVDRHVYKVHTAERVDEIELRGEDLKKIIEESQIDVVVVNTWSNLNSFQHLFGDQSHNFVHGETSTSDGGYKHVGTYLGSSVISSTVLVGKKELSTSVQYYLWHNEIHDASDKLRTNPVCVFWDFSIRPENGGSWSTAGCYIKTIFPNAISCFCNHTTNFAVLLQVYDVQRSEEEEWILSMLTFIGCGVSLCALVVTYILFLVVGVPKSERTTVHKNLIFALAAAETLLMFSEMAKNNKVACVTVTACLHLFFMAAFAWMLVEGLLLWSKVVAVNMSEDRRMKFYYITGWGEVLLLVQLYRIMSIS</sequence>
<dbReference type="Pfam" id="PF01825">
    <property type="entry name" value="GPS"/>
    <property type="match status" value="1"/>
</dbReference>
<dbReference type="FunFam" id="2.60.120.200:FF:000171">
    <property type="entry name" value="Adhesion G-protein coupled receptor D2"/>
    <property type="match status" value="1"/>
</dbReference>
<dbReference type="GO" id="GO:0004930">
    <property type="term" value="F:G protein-coupled receptor activity"/>
    <property type="evidence" value="ECO:0007669"/>
    <property type="project" value="InterPro"/>
</dbReference>
<comment type="similarity">
    <text evidence="2">Belongs to the G-protein coupled receptor 2 family. Adhesion G-protein coupled receptor (ADGR) subfamily.</text>
</comment>
<dbReference type="PROSITE" id="PS51828">
    <property type="entry name" value="PTX_2"/>
    <property type="match status" value="1"/>
</dbReference>
<dbReference type="SMART" id="SM00303">
    <property type="entry name" value="GPS"/>
    <property type="match status" value="1"/>
</dbReference>
<dbReference type="PANTHER" id="PTHR12011:SF58">
    <property type="entry name" value="ADHESION G-PROTEIN COUPLED RECEPTOR D2"/>
    <property type="match status" value="1"/>
</dbReference>
<dbReference type="AlphaFoldDB" id="A0A8J6EEQ2"/>
<feature type="transmembrane region" description="Helical" evidence="8">
    <location>
        <begin position="726"/>
        <end position="744"/>
    </location>
</feature>
<dbReference type="PROSITE" id="PS50221">
    <property type="entry name" value="GAIN_B"/>
    <property type="match status" value="1"/>
</dbReference>
<dbReference type="InterPro" id="IPR000203">
    <property type="entry name" value="GPS"/>
</dbReference>
<dbReference type="PANTHER" id="PTHR12011">
    <property type="entry name" value="ADHESION G-PROTEIN COUPLED RECEPTOR"/>
    <property type="match status" value="1"/>
</dbReference>
<dbReference type="Pfam" id="PF00354">
    <property type="entry name" value="Pentaxin"/>
    <property type="match status" value="1"/>
</dbReference>
<dbReference type="EMBL" id="WNTK01001202">
    <property type="protein sequence ID" value="KAG9467788.1"/>
    <property type="molecule type" value="Genomic_DNA"/>
</dbReference>
<feature type="domain" description="G-protein coupled receptors family 2 profile 2" evidence="10">
    <location>
        <begin position="623"/>
        <end position="750"/>
    </location>
</feature>
<keyword evidence="5 8" id="KW-0472">Membrane</keyword>
<feature type="transmembrane region" description="Helical" evidence="8">
    <location>
        <begin position="684"/>
        <end position="706"/>
    </location>
</feature>
<dbReference type="GO" id="GO:0007166">
    <property type="term" value="P:cell surface receptor signaling pathway"/>
    <property type="evidence" value="ECO:0007669"/>
    <property type="project" value="InterPro"/>
</dbReference>
<accession>A0A8J6EEQ2</accession>
<evidence type="ECO:0000259" key="9">
    <source>
        <dbReference type="PROSITE" id="PS50221"/>
    </source>
</evidence>
<evidence type="ECO:0000313" key="13">
    <source>
        <dbReference type="Proteomes" id="UP000770717"/>
    </source>
</evidence>
<dbReference type="SUPFAM" id="SSF49899">
    <property type="entry name" value="Concanavalin A-like lectins/glucanases"/>
    <property type="match status" value="1"/>
</dbReference>
<dbReference type="InterPro" id="IPR057244">
    <property type="entry name" value="GAIN_B"/>
</dbReference>
<evidence type="ECO:0000256" key="2">
    <source>
        <dbReference type="ARBA" id="ARBA00007343"/>
    </source>
</evidence>
<evidence type="ECO:0000256" key="3">
    <source>
        <dbReference type="ARBA" id="ARBA00022692"/>
    </source>
</evidence>
<evidence type="ECO:0000259" key="10">
    <source>
        <dbReference type="PROSITE" id="PS50261"/>
    </source>
</evidence>
<dbReference type="InterPro" id="IPR013320">
    <property type="entry name" value="ConA-like_dom_sf"/>
</dbReference>
<evidence type="ECO:0000256" key="1">
    <source>
        <dbReference type="ARBA" id="ARBA00004141"/>
    </source>
</evidence>
<dbReference type="OrthoDB" id="1100386at2759"/>
<evidence type="ECO:0000256" key="6">
    <source>
        <dbReference type="ARBA" id="ARBA00023157"/>
    </source>
</evidence>
<dbReference type="GO" id="GO:0005886">
    <property type="term" value="C:plasma membrane"/>
    <property type="evidence" value="ECO:0007669"/>
    <property type="project" value="UniProtKB-SubCell"/>
</dbReference>
<dbReference type="InterPro" id="IPR046338">
    <property type="entry name" value="GAIN_dom_sf"/>
</dbReference>
<feature type="non-terminal residue" evidence="12">
    <location>
        <position position="750"/>
    </location>
</feature>
<keyword evidence="4 8" id="KW-1133">Transmembrane helix</keyword>
<comment type="caution">
    <text evidence="12">The sequence shown here is derived from an EMBL/GenBank/DDBJ whole genome shotgun (WGS) entry which is preliminary data.</text>
</comment>
<evidence type="ECO:0000256" key="8">
    <source>
        <dbReference type="SAM" id="Phobius"/>
    </source>
</evidence>
<dbReference type="Gene3D" id="2.60.120.200">
    <property type="match status" value="1"/>
</dbReference>
<dbReference type="GO" id="GO:0007189">
    <property type="term" value="P:adenylate cyclase-activating G protein-coupled receptor signaling pathway"/>
    <property type="evidence" value="ECO:0007669"/>
    <property type="project" value="TreeGrafter"/>
</dbReference>
<dbReference type="SMART" id="SM00159">
    <property type="entry name" value="PTX"/>
    <property type="match status" value="1"/>
</dbReference>
<organism evidence="12 13">
    <name type="scientific">Eleutherodactylus coqui</name>
    <name type="common">Puerto Rican coqui</name>
    <dbReference type="NCBI Taxonomy" id="57060"/>
    <lineage>
        <taxon>Eukaryota</taxon>
        <taxon>Metazoa</taxon>
        <taxon>Chordata</taxon>
        <taxon>Craniata</taxon>
        <taxon>Vertebrata</taxon>
        <taxon>Euteleostomi</taxon>
        <taxon>Amphibia</taxon>
        <taxon>Batrachia</taxon>
        <taxon>Anura</taxon>
        <taxon>Neobatrachia</taxon>
        <taxon>Hyloidea</taxon>
        <taxon>Eleutherodactylidae</taxon>
        <taxon>Eleutherodactylinae</taxon>
        <taxon>Eleutherodactylus</taxon>
        <taxon>Eleutherodactylus</taxon>
    </lineage>
</organism>
<evidence type="ECO:0000313" key="12">
    <source>
        <dbReference type="EMBL" id="KAG9467788.1"/>
    </source>
</evidence>
<name>A0A8J6EEQ2_ELECQ</name>
<feature type="transmembrane region" description="Helical" evidence="8">
    <location>
        <begin position="621"/>
        <end position="650"/>
    </location>
</feature>
<protein>
    <recommendedName>
        <fullName evidence="14">Adhesion G protein-coupled receptor D2</fullName>
    </recommendedName>
</protein>
<evidence type="ECO:0000256" key="4">
    <source>
        <dbReference type="ARBA" id="ARBA00022989"/>
    </source>
</evidence>
<dbReference type="Gene3D" id="2.60.220.50">
    <property type="match status" value="1"/>
</dbReference>
<dbReference type="InterPro" id="IPR017981">
    <property type="entry name" value="GPCR_2-like_7TM"/>
</dbReference>
<dbReference type="Pfam" id="PF00002">
    <property type="entry name" value="7tm_2"/>
    <property type="match status" value="1"/>
</dbReference>
<dbReference type="InterPro" id="IPR000832">
    <property type="entry name" value="GPCR_2_secretin-like"/>
</dbReference>
<dbReference type="Gene3D" id="1.20.1070.10">
    <property type="entry name" value="Rhodopsin 7-helix transmembrane proteins"/>
    <property type="match status" value="1"/>
</dbReference>
<evidence type="ECO:0000259" key="11">
    <source>
        <dbReference type="PROSITE" id="PS51828"/>
    </source>
</evidence>
<gene>
    <name evidence="12" type="ORF">GDO78_014300</name>
</gene>
<evidence type="ECO:0000256" key="5">
    <source>
        <dbReference type="ARBA" id="ARBA00023136"/>
    </source>
</evidence>
<evidence type="ECO:0008006" key="14">
    <source>
        <dbReference type="Google" id="ProtNLM"/>
    </source>
</evidence>